<feature type="transmembrane region" description="Helical" evidence="15">
    <location>
        <begin position="1025"/>
        <end position="1043"/>
    </location>
</feature>
<evidence type="ECO:0000256" key="12">
    <source>
        <dbReference type="ARBA" id="ARBA00023286"/>
    </source>
</evidence>
<dbReference type="SUPFAM" id="SSF53822">
    <property type="entry name" value="Periplasmic binding protein-like I"/>
    <property type="match status" value="1"/>
</dbReference>
<evidence type="ECO:0000256" key="8">
    <source>
        <dbReference type="ARBA" id="ARBA00023065"/>
    </source>
</evidence>
<evidence type="ECO:0000256" key="6">
    <source>
        <dbReference type="ARBA" id="ARBA00022729"/>
    </source>
</evidence>
<comment type="subunit">
    <text evidence="3">May form heteromers.</text>
</comment>
<dbReference type="Gene3D" id="1.10.287.70">
    <property type="match status" value="2"/>
</dbReference>
<keyword evidence="18" id="KW-1185">Reference proteome</keyword>
<evidence type="ECO:0000256" key="9">
    <source>
        <dbReference type="ARBA" id="ARBA00023136"/>
    </source>
</evidence>
<keyword evidence="9 15" id="KW-0472">Membrane</keyword>
<evidence type="ECO:0000256" key="3">
    <source>
        <dbReference type="ARBA" id="ARBA00011095"/>
    </source>
</evidence>
<dbReference type="FunFam" id="3.40.50.2300:FF:000081">
    <property type="entry name" value="Glutamate receptor"/>
    <property type="match status" value="1"/>
</dbReference>
<evidence type="ECO:0000313" key="18">
    <source>
        <dbReference type="Proteomes" id="UP001415857"/>
    </source>
</evidence>
<feature type="transmembrane region" description="Helical" evidence="15">
    <location>
        <begin position="408"/>
        <end position="427"/>
    </location>
</feature>
<dbReference type="InterPro" id="IPR015683">
    <property type="entry name" value="Ionotropic_Glu_rcpt"/>
</dbReference>
<evidence type="ECO:0000256" key="5">
    <source>
        <dbReference type="ARBA" id="ARBA00022692"/>
    </source>
</evidence>
<feature type="transmembrane region" description="Helical" evidence="15">
    <location>
        <begin position="633"/>
        <end position="654"/>
    </location>
</feature>
<dbReference type="InterPro" id="IPR028082">
    <property type="entry name" value="Peripla_BP_I"/>
</dbReference>
<dbReference type="SMART" id="SM00079">
    <property type="entry name" value="PBPe"/>
    <property type="match status" value="1"/>
</dbReference>
<dbReference type="FunFam" id="3.40.190.10:FF:000103">
    <property type="entry name" value="Glutamate receptor"/>
    <property type="match status" value="1"/>
</dbReference>
<keyword evidence="10" id="KW-0675">Receptor</keyword>
<keyword evidence="13" id="KW-0407">Ion channel</keyword>
<reference evidence="17 18" key="1">
    <citation type="journal article" date="2024" name="Plant J.">
        <title>Genome sequences and population genomics reveal climatic adaptation and genomic divergence between two closely related sweetgum species.</title>
        <authorList>
            <person name="Xu W.Q."/>
            <person name="Ren C.Q."/>
            <person name="Zhang X.Y."/>
            <person name="Comes H.P."/>
            <person name="Liu X.H."/>
            <person name="Li Y.G."/>
            <person name="Kettle C.J."/>
            <person name="Jalonen R."/>
            <person name="Gaisberger H."/>
            <person name="Ma Y.Z."/>
            <person name="Qiu Y.X."/>
        </authorList>
    </citation>
    <scope>NUCLEOTIDE SEQUENCE [LARGE SCALE GENOMIC DNA]</scope>
    <source>
        <strain evidence="17">Hangzhou</strain>
    </source>
</reference>
<feature type="transmembrane region" description="Helical" evidence="15">
    <location>
        <begin position="1055"/>
        <end position="1073"/>
    </location>
</feature>
<dbReference type="PANTHER" id="PTHR18966">
    <property type="entry name" value="IONOTROPIC GLUTAMATE RECEPTOR"/>
    <property type="match status" value="1"/>
</dbReference>
<feature type="transmembrane region" description="Helical" evidence="15">
    <location>
        <begin position="991"/>
        <end position="1013"/>
    </location>
</feature>
<feature type="transmembrane region" description="Helical" evidence="15">
    <location>
        <begin position="35"/>
        <end position="55"/>
    </location>
</feature>
<evidence type="ECO:0000259" key="16">
    <source>
        <dbReference type="SMART" id="SM00079"/>
    </source>
</evidence>
<accession>A0AAP0RQC0</accession>
<evidence type="ECO:0000256" key="1">
    <source>
        <dbReference type="ARBA" id="ARBA00004141"/>
    </source>
</evidence>
<keyword evidence="7 15" id="KW-1133">Transmembrane helix</keyword>
<evidence type="ECO:0000256" key="4">
    <source>
        <dbReference type="ARBA" id="ARBA00022448"/>
    </source>
</evidence>
<dbReference type="GO" id="GO:0015276">
    <property type="term" value="F:ligand-gated monoatomic ion channel activity"/>
    <property type="evidence" value="ECO:0007669"/>
    <property type="project" value="InterPro"/>
</dbReference>
<evidence type="ECO:0000256" key="13">
    <source>
        <dbReference type="ARBA" id="ARBA00023303"/>
    </source>
</evidence>
<comment type="similarity">
    <text evidence="2">Belongs to the glutamate-gated ion channel (TC 1.A.10.1) family.</text>
</comment>
<dbReference type="Pfam" id="PF01094">
    <property type="entry name" value="ANF_receptor"/>
    <property type="match status" value="1"/>
</dbReference>
<evidence type="ECO:0000256" key="14">
    <source>
        <dbReference type="ARBA" id="ARBA00049638"/>
    </source>
</evidence>
<feature type="transmembrane region" description="Helical" evidence="15">
    <location>
        <begin position="1228"/>
        <end position="1250"/>
    </location>
</feature>
<dbReference type="InterPro" id="IPR001320">
    <property type="entry name" value="Iontro_rcpt_C"/>
</dbReference>
<keyword evidence="12" id="KW-1071">Ligand-gated ion channel</keyword>
<keyword evidence="8" id="KW-0406">Ion transport</keyword>
<evidence type="ECO:0000256" key="11">
    <source>
        <dbReference type="ARBA" id="ARBA00023180"/>
    </source>
</evidence>
<dbReference type="FunFam" id="3.40.190.10:FF:000217">
    <property type="entry name" value="Glutamate receptor"/>
    <property type="match status" value="1"/>
</dbReference>
<dbReference type="Gene3D" id="3.40.50.2300">
    <property type="match status" value="2"/>
</dbReference>
<organism evidence="17 18">
    <name type="scientific">Liquidambar formosana</name>
    <name type="common">Formosan gum</name>
    <dbReference type="NCBI Taxonomy" id="63359"/>
    <lineage>
        <taxon>Eukaryota</taxon>
        <taxon>Viridiplantae</taxon>
        <taxon>Streptophyta</taxon>
        <taxon>Embryophyta</taxon>
        <taxon>Tracheophyta</taxon>
        <taxon>Spermatophyta</taxon>
        <taxon>Magnoliopsida</taxon>
        <taxon>eudicotyledons</taxon>
        <taxon>Gunneridae</taxon>
        <taxon>Pentapetalae</taxon>
        <taxon>Saxifragales</taxon>
        <taxon>Altingiaceae</taxon>
        <taxon>Liquidambar</taxon>
    </lineage>
</organism>
<dbReference type="Proteomes" id="UP001415857">
    <property type="component" value="Unassembled WGS sequence"/>
</dbReference>
<keyword evidence="5 15" id="KW-0812">Transmembrane</keyword>
<evidence type="ECO:0000256" key="10">
    <source>
        <dbReference type="ARBA" id="ARBA00023170"/>
    </source>
</evidence>
<dbReference type="Gene3D" id="3.40.190.10">
    <property type="entry name" value="Periplasmic binding protein-like II"/>
    <property type="match status" value="5"/>
</dbReference>
<feature type="domain" description="Ionotropic glutamate receptor C-terminal" evidence="16">
    <location>
        <begin position="868"/>
        <end position="1208"/>
    </location>
</feature>
<dbReference type="InterPro" id="IPR044440">
    <property type="entry name" value="GABAb_receptor_plant_PBP1"/>
</dbReference>
<dbReference type="CDD" id="cd13686">
    <property type="entry name" value="GluR_Plant"/>
    <property type="match status" value="1"/>
</dbReference>
<gene>
    <name evidence="17" type="ORF">L1049_005265</name>
</gene>
<comment type="function">
    <text evidence="14">Glutamate-gated receptor that probably acts as a non-selective cation channel. May be involved in light-signal transduction and calcium homeostasis via the regulation of calcium influx into cells.</text>
</comment>
<protein>
    <recommendedName>
        <fullName evidence="16">Ionotropic glutamate receptor C-terminal domain-containing protein</fullName>
    </recommendedName>
</protein>
<dbReference type="Pfam" id="PF00060">
    <property type="entry name" value="Lig_chan"/>
    <property type="match status" value="2"/>
</dbReference>
<dbReference type="FunFam" id="1.10.287.70:FF:000037">
    <property type="entry name" value="Glutamate receptor"/>
    <property type="match status" value="1"/>
</dbReference>
<dbReference type="SUPFAM" id="SSF53850">
    <property type="entry name" value="Periplasmic binding protein-like II"/>
    <property type="match status" value="3"/>
</dbReference>
<evidence type="ECO:0000256" key="15">
    <source>
        <dbReference type="SAM" id="Phobius"/>
    </source>
</evidence>
<evidence type="ECO:0000256" key="2">
    <source>
        <dbReference type="ARBA" id="ARBA00008685"/>
    </source>
</evidence>
<comment type="subcellular location">
    <subcellularLocation>
        <location evidence="1">Membrane</location>
        <topology evidence="1">Multi-pass membrane protein</topology>
    </subcellularLocation>
</comment>
<dbReference type="GO" id="GO:0016020">
    <property type="term" value="C:membrane"/>
    <property type="evidence" value="ECO:0007669"/>
    <property type="project" value="UniProtKB-SubCell"/>
</dbReference>
<dbReference type="CDD" id="cd19990">
    <property type="entry name" value="PBP1_GABAb_receptor_plant"/>
    <property type="match status" value="1"/>
</dbReference>
<keyword evidence="6" id="KW-0732">Signal</keyword>
<evidence type="ECO:0000256" key="7">
    <source>
        <dbReference type="ARBA" id="ARBA00022989"/>
    </source>
</evidence>
<evidence type="ECO:0000313" key="17">
    <source>
        <dbReference type="EMBL" id="KAK9282348.1"/>
    </source>
</evidence>
<name>A0AAP0RQC0_LIQFO</name>
<dbReference type="InterPro" id="IPR019594">
    <property type="entry name" value="Glu/Gly-bd"/>
</dbReference>
<sequence length="1293" mass="144049">MTIRKKDGSSFIKFIQTQVQPSGGGEKLLSNLSKFVVTVWVFVVLILTSSYTATLTSMMTVQQIQSISKGNYIGYHLGSLAHGVDAKNLNFKDSRLRPYNTAEQYAEALADGSKRGGVSAIVDEIPYIKSFLAKYSADYSMVEPKSSTNGFGFVFPKGSPLVPDISIAIAKLRENGKLTEMENKWFDSASSSTLQDSSMVLSDFYNGYNQFQTRVIPHTRDSKVGLLCAVSSGRLGQMKVDESKPGVYRYPEECASGVIAADFDEIAYATMVGSMYKIDFGVVSNLNFKDPRLRPYNSLEQYAEALSKGSKNGGVSAIVDEIPYIKIFLAKYSADYSMIESKSSTNGFGFVFPKGSPLVPDISIAIAKLRENGKLIEMENKWFENESSSTLQDSISDPKVLDLYRFRGLFIISGTSLALAFLIFLLVEKWHVGRNCNFRDLIWRSIHVGVILNMGSSVGTIGHSCMSMAVSDFYSLHSHYKTRIILHTRDSKGDPLHALSAARDLLENIKVQAIIGPHTSIETKLLAELGDKTEVPIISFSTSPSPSPIQYPYLVKVTQDETSQVKGIATIVKAFEWRDVILIYEDTDYGSEIIPNLVDSFQKVNVHIVYMSSIAPSFTDDQIIEELHELMTLQMAVFIVHMSPSLASHFFLIVNKLGMMSKGYAWVITAKTMNLLYSMDSSVIESMQGVMGLKSHIPLSKELHNFTTRWRRNFRANDLNMDATDLFVSGIWAYDAVWALARAVERVGVKIPSTREQEIRVNSTDFATIGTSQSGSILLREILQSRFTGLSGEFQLINGKLISKAFEVVNVIGKGDRRVGFWSVEGGLTKEIYPSYNIGTFSFSSSDLEAIVWPGVSTSTPRNWVVQKLKIAVPGNVGFEKLVNVKHDPGTNETIVSGFCIDVFKASIEALQYEVPYELVPIVTLNGEHAWSYNDLLDQVYLKKYDAAVGDFTITANRSSYVDFTLPFTDLGVGMIVRNDRRNMWIFLKPLTAGLWATSACFFILMGIVVWMIEHPINEEFQGPPSQQIGVIFWFAFSTLVFAHRERLLSNISRFVVTVWVFLVLILASSYTATLTSMMTVQQIQSISKGNYIGYHDGSFVRGVVVSNLNFEDSRLRPYNSSEQYDEALSAGSRNGGVSAIIDEIPYIKAFLAEYSDDYSMIDPKPSTNGFGFVFPKGSPLVPDISRAIANLRQEGKLIGLESKWFESSQSSSTAQDSTSDPKVLNLYSFRGLFLISGTSLAIALVTFLFHEKWHVLRNFDFRNLIRPLVEFIKKGLSTLNLLCGRMNYILPI</sequence>
<proteinExistence type="inferred from homology"/>
<dbReference type="InterPro" id="IPR001828">
    <property type="entry name" value="ANF_lig-bd_rcpt"/>
</dbReference>
<comment type="caution">
    <text evidence="17">The sequence shown here is derived from an EMBL/GenBank/DDBJ whole genome shotgun (WGS) entry which is preliminary data.</text>
</comment>
<dbReference type="EMBL" id="JBBPBK010000007">
    <property type="protein sequence ID" value="KAK9282348.1"/>
    <property type="molecule type" value="Genomic_DNA"/>
</dbReference>
<dbReference type="Pfam" id="PF10613">
    <property type="entry name" value="Lig_chan-Glu_bd"/>
    <property type="match status" value="1"/>
</dbReference>
<keyword evidence="4" id="KW-0813">Transport</keyword>
<keyword evidence="11" id="KW-0325">Glycoprotein</keyword>